<dbReference type="InterPro" id="IPR028082">
    <property type="entry name" value="Peripla_BP_I"/>
</dbReference>
<comment type="caution">
    <text evidence="8">The sequence shown here is derived from an EMBL/GenBank/DDBJ whole genome shotgun (WGS) entry which is preliminary data.</text>
</comment>
<gene>
    <name evidence="8" type="ORF">ELH03_35105</name>
</gene>
<dbReference type="EMBL" id="SILG01000006">
    <property type="protein sequence ID" value="TBE58263.1"/>
    <property type="molecule type" value="Genomic_DNA"/>
</dbReference>
<dbReference type="PANTHER" id="PTHR43790:SF3">
    <property type="entry name" value="D-ALLOSE IMPORT ATP-BINDING PROTEIN ALSA-RELATED"/>
    <property type="match status" value="1"/>
</dbReference>
<evidence type="ECO:0000256" key="3">
    <source>
        <dbReference type="ARBA" id="ARBA00022741"/>
    </source>
</evidence>
<dbReference type="SUPFAM" id="SSF52540">
    <property type="entry name" value="P-loop containing nucleoside triphosphate hydrolases"/>
    <property type="match status" value="1"/>
</dbReference>
<evidence type="ECO:0000313" key="9">
    <source>
        <dbReference type="Proteomes" id="UP000291302"/>
    </source>
</evidence>
<keyword evidence="6" id="KW-0472">Membrane</keyword>
<dbReference type="PANTHER" id="PTHR43790">
    <property type="entry name" value="CARBOHYDRATE TRANSPORT ATP-BINDING PROTEIN MG119-RELATED"/>
    <property type="match status" value="1"/>
</dbReference>
<keyword evidence="5" id="KW-1278">Translocase</keyword>
<keyword evidence="9" id="KW-1185">Reference proteome</keyword>
<keyword evidence="4 8" id="KW-0067">ATP-binding</keyword>
<sequence>MTTTITQSQDLMPSPVLNVRGHRKTYGGVVAPKGVDFDLMPGEIHGLCGENGAGKSTLVKILGGLAAPTEGEITVDGVPLKGGRRTDPRLISIVHQELSIIPDLSVLDNVLFGDQSICEFLFRGITAIENGTQYASVLQSPIDDGVYAAQAVADVLDGKTVEKTRFLPHEIITKDNVKDCYPANGK</sequence>
<dbReference type="Pfam" id="PF00005">
    <property type="entry name" value="ABC_tran"/>
    <property type="match status" value="1"/>
</dbReference>
<dbReference type="InterPro" id="IPR003439">
    <property type="entry name" value="ABC_transporter-like_ATP-bd"/>
</dbReference>
<dbReference type="Proteomes" id="UP000291302">
    <property type="component" value="Unassembled WGS sequence"/>
</dbReference>
<evidence type="ECO:0000256" key="5">
    <source>
        <dbReference type="ARBA" id="ARBA00022967"/>
    </source>
</evidence>
<keyword evidence="2" id="KW-1003">Cell membrane</keyword>
<dbReference type="RefSeq" id="WP_130767525.1">
    <property type="nucleotide sequence ID" value="NZ_SILG01000006.1"/>
</dbReference>
<dbReference type="Gene3D" id="3.40.50.300">
    <property type="entry name" value="P-loop containing nucleotide triphosphate hydrolases"/>
    <property type="match status" value="1"/>
</dbReference>
<protein>
    <submittedName>
        <fullName evidence="8">ATP-binding cassette domain-containing protein</fullName>
    </submittedName>
</protein>
<evidence type="ECO:0000256" key="2">
    <source>
        <dbReference type="ARBA" id="ARBA00022475"/>
    </source>
</evidence>
<accession>A0ABY1XII5</accession>
<evidence type="ECO:0000256" key="1">
    <source>
        <dbReference type="ARBA" id="ARBA00022448"/>
    </source>
</evidence>
<organism evidence="8 9">
    <name type="scientific">Rhizobium beringeri</name>
    <dbReference type="NCBI Taxonomy" id="3019934"/>
    <lineage>
        <taxon>Bacteria</taxon>
        <taxon>Pseudomonadati</taxon>
        <taxon>Pseudomonadota</taxon>
        <taxon>Alphaproteobacteria</taxon>
        <taxon>Hyphomicrobiales</taxon>
        <taxon>Rhizobiaceae</taxon>
        <taxon>Rhizobium/Agrobacterium group</taxon>
        <taxon>Rhizobium</taxon>
    </lineage>
</organism>
<dbReference type="SUPFAM" id="SSF53822">
    <property type="entry name" value="Periplasmic binding protein-like I"/>
    <property type="match status" value="1"/>
</dbReference>
<dbReference type="GO" id="GO:0005524">
    <property type="term" value="F:ATP binding"/>
    <property type="evidence" value="ECO:0007669"/>
    <property type="project" value="UniProtKB-KW"/>
</dbReference>
<reference evidence="8 9" key="1">
    <citation type="submission" date="2019-02" db="EMBL/GenBank/DDBJ databases">
        <title>The genomic architecture of introgression among sibling species of bacteria.</title>
        <authorList>
            <person name="Cavassim M.I.A."/>
            <person name="Moeskjaer S."/>
            <person name="Moslemi C."/>
            <person name="Fields B."/>
            <person name="Bachmann A."/>
            <person name="Vilhjalmsson B."/>
            <person name="Schierup M.H."/>
            <person name="Young J.P.W."/>
            <person name="Andersen S.U."/>
        </authorList>
    </citation>
    <scope>NUCLEOTIDE SEQUENCE [LARGE SCALE GENOMIC DNA]</scope>
    <source>
        <strain evidence="8 9">SM51</strain>
    </source>
</reference>
<name>A0ABY1XII5_9HYPH</name>
<evidence type="ECO:0000256" key="6">
    <source>
        <dbReference type="ARBA" id="ARBA00023136"/>
    </source>
</evidence>
<evidence type="ECO:0000313" key="8">
    <source>
        <dbReference type="EMBL" id="TBE58263.1"/>
    </source>
</evidence>
<evidence type="ECO:0000256" key="4">
    <source>
        <dbReference type="ARBA" id="ARBA00022840"/>
    </source>
</evidence>
<dbReference type="InterPro" id="IPR050107">
    <property type="entry name" value="ABC_carbohydrate_import_ATPase"/>
</dbReference>
<keyword evidence="1" id="KW-0813">Transport</keyword>
<evidence type="ECO:0000259" key="7">
    <source>
        <dbReference type="Pfam" id="PF00005"/>
    </source>
</evidence>
<proteinExistence type="predicted"/>
<dbReference type="InterPro" id="IPR027417">
    <property type="entry name" value="P-loop_NTPase"/>
</dbReference>
<keyword evidence="3" id="KW-0547">Nucleotide-binding</keyword>
<feature type="domain" description="ABC transporter" evidence="7">
    <location>
        <begin position="33"/>
        <end position="129"/>
    </location>
</feature>